<gene>
    <name evidence="8" type="ORF">VNO77_01675</name>
</gene>
<dbReference type="Pfam" id="PF08137">
    <property type="entry name" value="DVL"/>
    <property type="match status" value="1"/>
</dbReference>
<name>A0AAN9MS97_CANGL</name>
<keyword evidence="3" id="KW-1003">Cell membrane</keyword>
<dbReference type="InterPro" id="IPR012552">
    <property type="entry name" value="DVL"/>
</dbReference>
<protein>
    <submittedName>
        <fullName evidence="8">Uncharacterized protein</fullName>
    </submittedName>
</protein>
<keyword evidence="2" id="KW-0217">Developmental protein</keyword>
<accession>A0AAN9MS97</accession>
<dbReference type="AlphaFoldDB" id="A0AAN9MS97"/>
<organism evidence="8 9">
    <name type="scientific">Canavalia gladiata</name>
    <name type="common">Sword bean</name>
    <name type="synonym">Dolichos gladiatus</name>
    <dbReference type="NCBI Taxonomy" id="3824"/>
    <lineage>
        <taxon>Eukaryota</taxon>
        <taxon>Viridiplantae</taxon>
        <taxon>Streptophyta</taxon>
        <taxon>Embryophyta</taxon>
        <taxon>Tracheophyta</taxon>
        <taxon>Spermatophyta</taxon>
        <taxon>Magnoliopsida</taxon>
        <taxon>eudicotyledons</taxon>
        <taxon>Gunneridae</taxon>
        <taxon>Pentapetalae</taxon>
        <taxon>rosids</taxon>
        <taxon>fabids</taxon>
        <taxon>Fabales</taxon>
        <taxon>Fabaceae</taxon>
        <taxon>Papilionoideae</taxon>
        <taxon>50 kb inversion clade</taxon>
        <taxon>NPAAA clade</taxon>
        <taxon>indigoferoid/millettioid clade</taxon>
        <taxon>Phaseoleae</taxon>
        <taxon>Canavalia</taxon>
    </lineage>
</organism>
<evidence type="ECO:0000313" key="8">
    <source>
        <dbReference type="EMBL" id="KAK7359712.1"/>
    </source>
</evidence>
<evidence type="ECO:0000256" key="7">
    <source>
        <dbReference type="ARBA" id="ARBA00024340"/>
    </source>
</evidence>
<comment type="subcellular location">
    <subcellularLocation>
        <location evidence="1">Cell membrane</location>
        <topology evidence="1">Single-pass membrane protein</topology>
    </subcellularLocation>
</comment>
<dbReference type="GO" id="GO:0048367">
    <property type="term" value="P:shoot system development"/>
    <property type="evidence" value="ECO:0007669"/>
    <property type="project" value="UniProtKB-ARBA"/>
</dbReference>
<evidence type="ECO:0000256" key="3">
    <source>
        <dbReference type="ARBA" id="ARBA00022475"/>
    </source>
</evidence>
<evidence type="ECO:0000256" key="5">
    <source>
        <dbReference type="ARBA" id="ARBA00022989"/>
    </source>
</evidence>
<keyword evidence="4" id="KW-0812">Transmembrane</keyword>
<keyword evidence="6" id="KW-0472">Membrane</keyword>
<evidence type="ECO:0000256" key="2">
    <source>
        <dbReference type="ARBA" id="ARBA00022473"/>
    </source>
</evidence>
<comment type="similarity">
    <text evidence="7">Belongs to the DVL/RTFL small polypeptides family.</text>
</comment>
<keyword evidence="5" id="KW-1133">Transmembrane helix</keyword>
<dbReference type="InterPro" id="IPR051525">
    <property type="entry name" value="DVL_RTFL_regulatory"/>
</dbReference>
<dbReference type="EMBL" id="JAYMYQ010000001">
    <property type="protein sequence ID" value="KAK7359712.1"/>
    <property type="molecule type" value="Genomic_DNA"/>
</dbReference>
<comment type="caution">
    <text evidence="8">The sequence shown here is derived from an EMBL/GenBank/DDBJ whole genome shotgun (WGS) entry which is preliminary data.</text>
</comment>
<sequence length="89" mass="10580">MNCSKSFSGVIWQGDNVTQTALASVIPFQGHFHIIHSFYSMAGAGQFLSLRFPKPQLWKRCSRHFQEQKTRFYIIWRCIMILLRWQERS</sequence>
<dbReference type="GO" id="GO:0005886">
    <property type="term" value="C:plasma membrane"/>
    <property type="evidence" value="ECO:0007669"/>
    <property type="project" value="UniProtKB-SubCell"/>
</dbReference>
<keyword evidence="9" id="KW-1185">Reference proteome</keyword>
<dbReference type="GO" id="GO:0008285">
    <property type="term" value="P:negative regulation of cell population proliferation"/>
    <property type="evidence" value="ECO:0007669"/>
    <property type="project" value="InterPro"/>
</dbReference>
<evidence type="ECO:0000313" key="9">
    <source>
        <dbReference type="Proteomes" id="UP001367508"/>
    </source>
</evidence>
<evidence type="ECO:0000256" key="4">
    <source>
        <dbReference type="ARBA" id="ARBA00022692"/>
    </source>
</evidence>
<proteinExistence type="inferred from homology"/>
<dbReference type="PANTHER" id="PTHR33102">
    <property type="entry name" value="DVL19-RELATED-RELATED"/>
    <property type="match status" value="1"/>
</dbReference>
<reference evidence="8 9" key="1">
    <citation type="submission" date="2024-01" db="EMBL/GenBank/DDBJ databases">
        <title>The genomes of 5 underutilized Papilionoideae crops provide insights into root nodulation and disease resistanc.</title>
        <authorList>
            <person name="Jiang F."/>
        </authorList>
    </citation>
    <scope>NUCLEOTIDE SEQUENCE [LARGE SCALE GENOMIC DNA]</scope>
    <source>
        <strain evidence="8">LVBAO_FW01</strain>
        <tissue evidence="8">Leaves</tissue>
    </source>
</reference>
<evidence type="ECO:0000256" key="6">
    <source>
        <dbReference type="ARBA" id="ARBA00023136"/>
    </source>
</evidence>
<evidence type="ECO:0000256" key="1">
    <source>
        <dbReference type="ARBA" id="ARBA00004162"/>
    </source>
</evidence>
<dbReference type="Proteomes" id="UP001367508">
    <property type="component" value="Unassembled WGS sequence"/>
</dbReference>